<feature type="transmembrane region" description="Helical" evidence="6">
    <location>
        <begin position="426"/>
        <end position="444"/>
    </location>
</feature>
<evidence type="ECO:0000313" key="8">
    <source>
        <dbReference type="Proteomes" id="UP000284219"/>
    </source>
</evidence>
<name>A0A419SG88_9BACL</name>
<feature type="transmembrane region" description="Helical" evidence="6">
    <location>
        <begin position="491"/>
        <end position="514"/>
    </location>
</feature>
<feature type="transmembrane region" description="Helical" evidence="6">
    <location>
        <begin position="186"/>
        <end position="211"/>
    </location>
</feature>
<evidence type="ECO:0000256" key="6">
    <source>
        <dbReference type="SAM" id="Phobius"/>
    </source>
</evidence>
<dbReference type="PANTHER" id="PTHR30250">
    <property type="entry name" value="PST FAMILY PREDICTED COLANIC ACID TRANSPORTER"/>
    <property type="match status" value="1"/>
</dbReference>
<comment type="subcellular location">
    <subcellularLocation>
        <location evidence="1">Cell membrane</location>
        <topology evidence="1">Multi-pass membrane protein</topology>
    </subcellularLocation>
</comment>
<comment type="caution">
    <text evidence="7">The sequence shown here is derived from an EMBL/GenBank/DDBJ whole genome shotgun (WGS) entry which is preliminary data.</text>
</comment>
<feature type="transmembrane region" description="Helical" evidence="6">
    <location>
        <begin position="335"/>
        <end position="359"/>
    </location>
</feature>
<feature type="transmembrane region" description="Helical" evidence="6">
    <location>
        <begin position="9"/>
        <end position="31"/>
    </location>
</feature>
<evidence type="ECO:0000256" key="3">
    <source>
        <dbReference type="ARBA" id="ARBA00022692"/>
    </source>
</evidence>
<feature type="transmembrane region" description="Helical" evidence="6">
    <location>
        <begin position="51"/>
        <end position="69"/>
    </location>
</feature>
<feature type="transmembrane region" description="Helical" evidence="6">
    <location>
        <begin position="456"/>
        <end position="479"/>
    </location>
</feature>
<evidence type="ECO:0000256" key="5">
    <source>
        <dbReference type="ARBA" id="ARBA00023136"/>
    </source>
</evidence>
<proteinExistence type="predicted"/>
<keyword evidence="4 6" id="KW-1133">Transmembrane helix</keyword>
<evidence type="ECO:0000313" key="7">
    <source>
        <dbReference type="EMBL" id="RKD22793.1"/>
    </source>
</evidence>
<sequence>MSKKVDGSTFLKGAAILGLASLFSKMLGLIYRIPYQNITGDLGYYVYTQVYPLYGTLLILATAGFPIAISKMVSEKLALGDVYGVRKVFRVSVVTLVFTGLITFAGLYSAADWIALKMGNHQLALPIRSVSFALLIVPPMAAMRGYFQGHQNMAPTAISQISEQFVRVATIIFLAYWFMNTTGNEYLAGAGAVFGAFTGALTGFLVLLVFWRHNKKAQVITVDADAARRFPEESSLSLIKRILYYAIPICFGALVLPLLQLSDSFTVANLLVKTGYPAEEANILKGIFDRGQPLVSFGAFFATALSLSLVPAISEANARRAYATIQNRAELALRLTLMIGLPTSIGLAVVAEPVNIMLYQNNEGTLALIVLSFTTIFSTLGITSAGILQGLGKVILPARNLLVGVLFKVGLNMIFIPILGITGASLATVIAYAVATALNLRAVVRYTNIKIRFQSFFIKPLLAVLMMAIVVLAVERLSMNIFVDVISSYRLYFSVVAFISVLTGAIAYGIALLISGSITKTDMQLIPKVNKIVPLLSKLHLLREK</sequence>
<keyword evidence="2" id="KW-1003">Cell membrane</keyword>
<dbReference type="CDD" id="cd13124">
    <property type="entry name" value="MATE_SpoVB_like"/>
    <property type="match status" value="1"/>
</dbReference>
<dbReference type="AlphaFoldDB" id="A0A419SG88"/>
<feature type="transmembrane region" description="Helical" evidence="6">
    <location>
        <begin position="294"/>
        <end position="314"/>
    </location>
</feature>
<dbReference type="Pfam" id="PF01943">
    <property type="entry name" value="Polysacc_synt"/>
    <property type="match status" value="1"/>
</dbReference>
<organism evidence="7 8">
    <name type="scientific">Ammoniphilus oxalaticus</name>
    <dbReference type="NCBI Taxonomy" id="66863"/>
    <lineage>
        <taxon>Bacteria</taxon>
        <taxon>Bacillati</taxon>
        <taxon>Bacillota</taxon>
        <taxon>Bacilli</taxon>
        <taxon>Bacillales</taxon>
        <taxon>Paenibacillaceae</taxon>
        <taxon>Aneurinibacillus group</taxon>
        <taxon>Ammoniphilus</taxon>
    </lineage>
</organism>
<dbReference type="InterPro" id="IPR050833">
    <property type="entry name" value="Poly_Biosynth_Transport"/>
</dbReference>
<feature type="transmembrane region" description="Helical" evidence="6">
    <location>
        <begin position="365"/>
        <end position="388"/>
    </location>
</feature>
<evidence type="ECO:0000256" key="1">
    <source>
        <dbReference type="ARBA" id="ARBA00004651"/>
    </source>
</evidence>
<accession>A0A419SG88</accession>
<feature type="transmembrane region" description="Helical" evidence="6">
    <location>
        <begin position="123"/>
        <end position="143"/>
    </location>
</feature>
<keyword evidence="3 6" id="KW-0812">Transmembrane</keyword>
<evidence type="ECO:0000256" key="4">
    <source>
        <dbReference type="ARBA" id="ARBA00022989"/>
    </source>
</evidence>
<keyword evidence="5 6" id="KW-0472">Membrane</keyword>
<feature type="transmembrane region" description="Helical" evidence="6">
    <location>
        <begin position="164"/>
        <end position="180"/>
    </location>
</feature>
<dbReference type="Proteomes" id="UP000284219">
    <property type="component" value="Unassembled WGS sequence"/>
</dbReference>
<evidence type="ECO:0000256" key="2">
    <source>
        <dbReference type="ARBA" id="ARBA00022475"/>
    </source>
</evidence>
<feature type="transmembrane region" description="Helical" evidence="6">
    <location>
        <begin position="89"/>
        <end position="111"/>
    </location>
</feature>
<dbReference type="PIRSF" id="PIRSF038958">
    <property type="entry name" value="PG_synth_SpoVB"/>
    <property type="match status" value="1"/>
</dbReference>
<reference evidence="7 8" key="1">
    <citation type="submission" date="2016-08" db="EMBL/GenBank/DDBJ databases">
        <title>Novel Firmicute Genomes.</title>
        <authorList>
            <person name="Poppleton D.I."/>
            <person name="Gribaldo S."/>
        </authorList>
    </citation>
    <scope>NUCLEOTIDE SEQUENCE [LARGE SCALE GENOMIC DNA]</scope>
    <source>
        <strain evidence="7 8">RAOx-1</strain>
    </source>
</reference>
<gene>
    <name evidence="7" type="ORF">BEP19_11130</name>
</gene>
<dbReference type="InterPro" id="IPR024923">
    <property type="entry name" value="PG_synth_SpoVB"/>
</dbReference>
<keyword evidence="8" id="KW-1185">Reference proteome</keyword>
<feature type="transmembrane region" description="Helical" evidence="6">
    <location>
        <begin position="242"/>
        <end position="261"/>
    </location>
</feature>
<dbReference type="OrthoDB" id="9775950at2"/>
<protein>
    <submittedName>
        <fullName evidence="7">Uncharacterized protein</fullName>
    </submittedName>
</protein>
<dbReference type="GO" id="GO:0005886">
    <property type="term" value="C:plasma membrane"/>
    <property type="evidence" value="ECO:0007669"/>
    <property type="project" value="UniProtKB-SubCell"/>
</dbReference>
<dbReference type="EMBL" id="MCHY01000009">
    <property type="protein sequence ID" value="RKD22793.1"/>
    <property type="molecule type" value="Genomic_DNA"/>
</dbReference>
<dbReference type="RefSeq" id="WP_120190275.1">
    <property type="nucleotide sequence ID" value="NZ_MCHY01000009.1"/>
</dbReference>
<dbReference type="PANTHER" id="PTHR30250:SF29">
    <property type="entry name" value="POLYSACCHARIDE BIOSYNTHESIS PROTEIN C-TERMINAL DOMAIN-CONTAINING PROTEIN"/>
    <property type="match status" value="1"/>
</dbReference>
<feature type="transmembrane region" description="Helical" evidence="6">
    <location>
        <begin position="400"/>
        <end position="420"/>
    </location>
</feature>
<dbReference type="InterPro" id="IPR002797">
    <property type="entry name" value="Polysacc_synth"/>
</dbReference>